<evidence type="ECO:0000256" key="1">
    <source>
        <dbReference type="SAM" id="Phobius"/>
    </source>
</evidence>
<dbReference type="STRING" id="7398.A0A1A9ZV25"/>
<keyword evidence="4" id="KW-1185">Reference proteome</keyword>
<evidence type="ECO:0000313" key="3">
    <source>
        <dbReference type="EnsemblMetazoa" id="GPAI025941-PA"/>
    </source>
</evidence>
<feature type="transmembrane region" description="Helical" evidence="1">
    <location>
        <begin position="105"/>
        <end position="126"/>
    </location>
</feature>
<evidence type="ECO:0000259" key="2">
    <source>
        <dbReference type="PROSITE" id="PS50104"/>
    </source>
</evidence>
<evidence type="ECO:0000313" key="4">
    <source>
        <dbReference type="Proteomes" id="UP000092445"/>
    </source>
</evidence>
<dbReference type="Proteomes" id="UP000092445">
    <property type="component" value="Unassembled WGS sequence"/>
</dbReference>
<dbReference type="Gene3D" id="3.40.50.10140">
    <property type="entry name" value="Toll/interleukin-1 receptor homology (TIR) domain"/>
    <property type="match status" value="1"/>
</dbReference>
<name>A0A1A9ZV25_GLOPL</name>
<keyword evidence="1" id="KW-0472">Membrane</keyword>
<organism evidence="3 4">
    <name type="scientific">Glossina pallidipes</name>
    <name type="common">Tsetse fly</name>
    <dbReference type="NCBI Taxonomy" id="7398"/>
    <lineage>
        <taxon>Eukaryota</taxon>
        <taxon>Metazoa</taxon>
        <taxon>Ecdysozoa</taxon>
        <taxon>Arthropoda</taxon>
        <taxon>Hexapoda</taxon>
        <taxon>Insecta</taxon>
        <taxon>Pterygota</taxon>
        <taxon>Neoptera</taxon>
        <taxon>Endopterygota</taxon>
        <taxon>Diptera</taxon>
        <taxon>Brachycera</taxon>
        <taxon>Muscomorpha</taxon>
        <taxon>Hippoboscoidea</taxon>
        <taxon>Glossinidae</taxon>
        <taxon>Glossina</taxon>
    </lineage>
</organism>
<feature type="domain" description="TIR" evidence="2">
    <location>
        <begin position="187"/>
        <end position="265"/>
    </location>
</feature>
<proteinExistence type="predicted"/>
<dbReference type="AlphaFoldDB" id="A0A1A9ZV25"/>
<dbReference type="InterPro" id="IPR035897">
    <property type="entry name" value="Toll_tir_struct_dom_sf"/>
</dbReference>
<dbReference type="SUPFAM" id="SSF52200">
    <property type="entry name" value="Toll/Interleukin receptor TIR domain"/>
    <property type="match status" value="1"/>
</dbReference>
<keyword evidence="1" id="KW-1133">Transmembrane helix</keyword>
<dbReference type="VEuPathDB" id="VectorBase:GPAI025941"/>
<protein>
    <recommendedName>
        <fullName evidence="2">TIR domain-containing protein</fullName>
    </recommendedName>
</protein>
<reference evidence="4" key="1">
    <citation type="submission" date="2014-03" db="EMBL/GenBank/DDBJ databases">
        <authorList>
            <person name="Aksoy S."/>
            <person name="Warren W."/>
            <person name="Wilson R.K."/>
        </authorList>
    </citation>
    <scope>NUCLEOTIDE SEQUENCE [LARGE SCALE GENOMIC DNA]</scope>
    <source>
        <strain evidence="4">IAEA</strain>
    </source>
</reference>
<keyword evidence="1" id="KW-0812">Transmembrane</keyword>
<dbReference type="InterPro" id="IPR000157">
    <property type="entry name" value="TIR_dom"/>
</dbReference>
<dbReference type="EnsemblMetazoa" id="GPAI025941-RA">
    <property type="protein sequence ID" value="GPAI025941-PA"/>
    <property type="gene ID" value="GPAI025941"/>
</dbReference>
<dbReference type="GO" id="GO:0007165">
    <property type="term" value="P:signal transduction"/>
    <property type="evidence" value="ECO:0007669"/>
    <property type="project" value="InterPro"/>
</dbReference>
<reference evidence="3" key="2">
    <citation type="submission" date="2020-05" db="UniProtKB">
        <authorList>
            <consortium name="EnsemblMetazoa"/>
        </authorList>
    </citation>
    <scope>IDENTIFICATION</scope>
    <source>
        <strain evidence="3">IAEA</strain>
    </source>
</reference>
<sequence length="265" mass="29937">MYQTERNVRSAENTERTVVEKIFPNTSREAELMRQVQQLQAENAALNKCQGQEVEVDSTESGVTGVKALKEVVSKLSTHDKIVQMIYSRAEDKMRGCGLSPKEQVAEYISVLIFAACSLLIPYNILLSATPITSHKGDPGEVENVLKLANEIGLDVRAVLCDRSLSNKGRIKLEDEVARAQNNLSPQNYDAFVLFVEKDINYAVEMIDELESNSDYNLKFCIKHRDLLKGLAFERVALMELIQDRCKHLIVRSTRQFLKSPENTK</sequence>
<dbReference type="PROSITE" id="PS50104">
    <property type="entry name" value="TIR"/>
    <property type="match status" value="1"/>
</dbReference>
<accession>A0A1A9ZV25</accession>